<sequence length="114" mass="12974">MTCDLCGTAVNLGKRGNSNPIMEHRESEKCKRITFGTIKEAAKKRNLAGEDTMHSITWPVIIQLVILPQRSLGSFLSRILLPKRRNWLWVSQSKLHWDGEGLTIFLTVMGLRLD</sequence>
<keyword evidence="2" id="KW-1185">Reference proteome</keyword>
<accession>A0A166C4F9</accession>
<dbReference type="AlphaFoldDB" id="A0A166C4F9"/>
<name>A0A166C4F9_9AGAM</name>
<organism evidence="1 2">
    <name type="scientific">Athelia psychrophila</name>
    <dbReference type="NCBI Taxonomy" id="1759441"/>
    <lineage>
        <taxon>Eukaryota</taxon>
        <taxon>Fungi</taxon>
        <taxon>Dikarya</taxon>
        <taxon>Basidiomycota</taxon>
        <taxon>Agaricomycotina</taxon>
        <taxon>Agaricomycetes</taxon>
        <taxon>Agaricomycetidae</taxon>
        <taxon>Atheliales</taxon>
        <taxon>Atheliaceae</taxon>
        <taxon>Athelia</taxon>
    </lineage>
</organism>
<evidence type="ECO:0000313" key="2">
    <source>
        <dbReference type="Proteomes" id="UP000076532"/>
    </source>
</evidence>
<evidence type="ECO:0000313" key="1">
    <source>
        <dbReference type="EMBL" id="KZP13281.1"/>
    </source>
</evidence>
<dbReference type="Proteomes" id="UP000076532">
    <property type="component" value="Unassembled WGS sequence"/>
</dbReference>
<reference evidence="1 2" key="1">
    <citation type="journal article" date="2016" name="Mol. Biol. Evol.">
        <title>Comparative Genomics of Early-Diverging Mushroom-Forming Fungi Provides Insights into the Origins of Lignocellulose Decay Capabilities.</title>
        <authorList>
            <person name="Nagy L.G."/>
            <person name="Riley R."/>
            <person name="Tritt A."/>
            <person name="Adam C."/>
            <person name="Daum C."/>
            <person name="Floudas D."/>
            <person name="Sun H."/>
            <person name="Yadav J.S."/>
            <person name="Pangilinan J."/>
            <person name="Larsson K.H."/>
            <person name="Matsuura K."/>
            <person name="Barry K."/>
            <person name="Labutti K."/>
            <person name="Kuo R."/>
            <person name="Ohm R.A."/>
            <person name="Bhattacharya S.S."/>
            <person name="Shirouzu T."/>
            <person name="Yoshinaga Y."/>
            <person name="Martin F.M."/>
            <person name="Grigoriev I.V."/>
            <person name="Hibbett D.S."/>
        </authorList>
    </citation>
    <scope>NUCLEOTIDE SEQUENCE [LARGE SCALE GENOMIC DNA]</scope>
    <source>
        <strain evidence="1 2">CBS 109695</strain>
    </source>
</reference>
<gene>
    <name evidence="1" type="ORF">FIBSPDRAFT_136906</name>
</gene>
<proteinExistence type="predicted"/>
<protein>
    <submittedName>
        <fullName evidence="1">Uncharacterized protein</fullName>
    </submittedName>
</protein>
<dbReference type="EMBL" id="KV417635">
    <property type="protein sequence ID" value="KZP13281.1"/>
    <property type="molecule type" value="Genomic_DNA"/>
</dbReference>